<dbReference type="SUPFAM" id="SSF117143">
    <property type="entry name" value="Flagellar hook protein flgE"/>
    <property type="match status" value="1"/>
</dbReference>
<dbReference type="Pfam" id="PF22692">
    <property type="entry name" value="LlgE_F_G_D1"/>
    <property type="match status" value="1"/>
</dbReference>
<dbReference type="InterPro" id="IPR037925">
    <property type="entry name" value="FlgE/F/G-like"/>
</dbReference>
<comment type="similarity">
    <text evidence="1 2">Belongs to the flagella basal body rod proteins family.</text>
</comment>
<keyword evidence="6" id="KW-0282">Flagellum</keyword>
<evidence type="ECO:0000313" key="6">
    <source>
        <dbReference type="EMBL" id="MCX7569525.1"/>
    </source>
</evidence>
<reference evidence="6 7" key="1">
    <citation type="submission" date="2022-11" db="EMBL/GenBank/DDBJ databases">
        <title>Study of microbial diversity in lake waters.</title>
        <authorList>
            <person name="Zhang J."/>
        </authorList>
    </citation>
    <scope>NUCLEOTIDE SEQUENCE [LARGE SCALE GENOMIC DNA]</scope>
    <source>
        <strain evidence="6 7">DT12</strain>
    </source>
</reference>
<dbReference type="PANTHER" id="PTHR30435:SF19">
    <property type="entry name" value="FLAGELLAR BASAL-BODY ROD PROTEIN FLGG"/>
    <property type="match status" value="1"/>
</dbReference>
<name>A0ABT3WXX3_9BACL</name>
<dbReference type="InterPro" id="IPR001444">
    <property type="entry name" value="Flag_bb_rod_N"/>
</dbReference>
<evidence type="ECO:0000259" key="5">
    <source>
        <dbReference type="Pfam" id="PF22692"/>
    </source>
</evidence>
<sequence>MIRGLYIATSGMTANERLQEMNSNNIANANTIGYKSDDGVVRSFPELLAYRLKDDKGGVGKGDNVAIGQLGYGAALEEMVPRFVQGLLKESDNPYARAILDTPPGAEEPNRRSFFPVSVGNETMYTRDGDFKVQTGTNYLVTTKGDAVLPINAATGDVMQNVRIRVQADGTFQYVDAATGQPFVAPGQQPTMGVVDIVDSHALRKYGETYFTGGQAEQGTGRIVERQLEQSNVDLAASMVSMMNVMRSYEANQRMIRTLDSTLEKAVSIGRL</sequence>
<evidence type="ECO:0000256" key="2">
    <source>
        <dbReference type="RuleBase" id="RU362116"/>
    </source>
</evidence>
<keyword evidence="6" id="KW-0966">Cell projection</keyword>
<dbReference type="NCBIfam" id="TIGR03506">
    <property type="entry name" value="FlgEFG_subfam"/>
    <property type="match status" value="1"/>
</dbReference>
<proteinExistence type="inferred from homology"/>
<comment type="subcellular location">
    <subcellularLocation>
        <location evidence="2">Bacterial flagellum basal body</location>
    </subcellularLocation>
</comment>
<dbReference type="InterPro" id="IPR020013">
    <property type="entry name" value="Flagellar_FlgE/F/G"/>
</dbReference>
<keyword evidence="2" id="KW-0975">Bacterial flagellum</keyword>
<keyword evidence="6" id="KW-0969">Cilium</keyword>
<keyword evidence="7" id="KW-1185">Reference proteome</keyword>
<protein>
    <submittedName>
        <fullName evidence="6">Flagellar hook-basal body complex protein</fullName>
    </submittedName>
</protein>
<organism evidence="6 7">
    <name type="scientific">Tumebacillus lacus</name>
    <dbReference type="NCBI Taxonomy" id="2995335"/>
    <lineage>
        <taxon>Bacteria</taxon>
        <taxon>Bacillati</taxon>
        <taxon>Bacillota</taxon>
        <taxon>Bacilli</taxon>
        <taxon>Bacillales</taxon>
        <taxon>Alicyclobacillaceae</taxon>
        <taxon>Tumebacillus</taxon>
    </lineage>
</organism>
<evidence type="ECO:0000256" key="1">
    <source>
        <dbReference type="ARBA" id="ARBA00009677"/>
    </source>
</evidence>
<accession>A0ABT3WXX3</accession>
<evidence type="ECO:0000259" key="3">
    <source>
        <dbReference type="Pfam" id="PF00460"/>
    </source>
</evidence>
<feature type="domain" description="Flagellar hook protein FlgE/F/G-like D1" evidence="5">
    <location>
        <begin position="113"/>
        <end position="172"/>
    </location>
</feature>
<dbReference type="EMBL" id="JAPMLT010000002">
    <property type="protein sequence ID" value="MCX7569525.1"/>
    <property type="molecule type" value="Genomic_DNA"/>
</dbReference>
<evidence type="ECO:0000313" key="7">
    <source>
        <dbReference type="Proteomes" id="UP001208017"/>
    </source>
</evidence>
<gene>
    <name evidence="6" type="ORF">OS242_06085</name>
</gene>
<dbReference type="InterPro" id="IPR053967">
    <property type="entry name" value="LlgE_F_G-like_D1"/>
</dbReference>
<feature type="domain" description="Flagellar basal-body/hook protein C-terminal" evidence="4">
    <location>
        <begin position="228"/>
        <end position="268"/>
    </location>
</feature>
<feature type="domain" description="Flagellar basal body rod protein N-terminal" evidence="3">
    <location>
        <begin position="5"/>
        <end position="35"/>
    </location>
</feature>
<dbReference type="Pfam" id="PF00460">
    <property type="entry name" value="Flg_bb_rod"/>
    <property type="match status" value="1"/>
</dbReference>
<comment type="caution">
    <text evidence="6">The sequence shown here is derived from an EMBL/GenBank/DDBJ whole genome shotgun (WGS) entry which is preliminary data.</text>
</comment>
<dbReference type="Pfam" id="PF06429">
    <property type="entry name" value="Flg_bbr_C"/>
    <property type="match status" value="1"/>
</dbReference>
<dbReference type="PANTHER" id="PTHR30435">
    <property type="entry name" value="FLAGELLAR PROTEIN"/>
    <property type="match status" value="1"/>
</dbReference>
<evidence type="ECO:0000259" key="4">
    <source>
        <dbReference type="Pfam" id="PF06429"/>
    </source>
</evidence>
<dbReference type="InterPro" id="IPR010930">
    <property type="entry name" value="Flg_bb/hook_C_dom"/>
</dbReference>
<dbReference type="RefSeq" id="WP_267150765.1">
    <property type="nucleotide sequence ID" value="NZ_JAPMLT010000002.1"/>
</dbReference>
<dbReference type="Proteomes" id="UP001208017">
    <property type="component" value="Unassembled WGS sequence"/>
</dbReference>